<comment type="caution">
    <text evidence="1">The sequence shown here is derived from an EMBL/GenBank/DDBJ whole genome shotgun (WGS) entry which is preliminary data.</text>
</comment>
<gene>
    <name evidence="1" type="ORF">F0L68_15660</name>
</gene>
<evidence type="ECO:0000313" key="1">
    <source>
        <dbReference type="EMBL" id="KAA2261685.1"/>
    </source>
</evidence>
<dbReference type="Proteomes" id="UP000323454">
    <property type="component" value="Unassembled WGS sequence"/>
</dbReference>
<evidence type="ECO:0000313" key="2">
    <source>
        <dbReference type="Proteomes" id="UP000323454"/>
    </source>
</evidence>
<name>A0A5B2XF55_9PSEU</name>
<dbReference type="OrthoDB" id="5190486at2"/>
<dbReference type="EMBL" id="VUOB01000026">
    <property type="protein sequence ID" value="KAA2261685.1"/>
    <property type="molecule type" value="Genomic_DNA"/>
</dbReference>
<reference evidence="1 2" key="2">
    <citation type="submission" date="2019-09" db="EMBL/GenBank/DDBJ databases">
        <authorList>
            <person name="Jin C."/>
        </authorList>
    </citation>
    <scope>NUCLEOTIDE SEQUENCE [LARGE SCALE GENOMIC DNA]</scope>
    <source>
        <strain evidence="1 2">AN110305</strain>
    </source>
</reference>
<accession>A0A5B2XF55</accession>
<reference evidence="1 2" key="1">
    <citation type="submission" date="2019-09" db="EMBL/GenBank/DDBJ databases">
        <title>Goodfellowia gen. nov., a new genus of the Pseudonocardineae related to Actinoalloteichus, containing Goodfellowia coeruleoviolacea gen. nov., comb. nov. gen. nov., comb. nov.</title>
        <authorList>
            <person name="Labeda D."/>
        </authorList>
    </citation>
    <scope>NUCLEOTIDE SEQUENCE [LARGE SCALE GENOMIC DNA]</scope>
    <source>
        <strain evidence="1 2">AN110305</strain>
    </source>
</reference>
<dbReference type="RefSeq" id="WP_149850306.1">
    <property type="nucleotide sequence ID" value="NZ_VUOB01000026.1"/>
</dbReference>
<sequence length="251" mass="28101">MLDIGGPNSALTGASLYIPAGPHFVYSDAPDLFLERRGRGPLFVAWDTNLLLDYFQFGSSLWRGDLSTDSIDEKYCAELEGLQLLLTLWVMRDIRFVILPQTISDAKKKLSAERKGNRITAFEEFVSALRLVGSGVPEDDAPTNDGLLSLPEKELQRVLMGVPAGYDRLLVEAAVRCGVYVFLNRDAKVLRNRDAFRPFGLLIGSPLDLLEELLGSGAFHCMLAPQYAQWPMMDQMRVGHLIRALPEFRPW</sequence>
<dbReference type="AlphaFoldDB" id="A0A5B2XF55"/>
<protein>
    <submittedName>
        <fullName evidence="1">Uncharacterized protein</fullName>
    </submittedName>
</protein>
<organism evidence="1 2">
    <name type="scientific">Solihabitans fulvus</name>
    <dbReference type="NCBI Taxonomy" id="1892852"/>
    <lineage>
        <taxon>Bacteria</taxon>
        <taxon>Bacillati</taxon>
        <taxon>Actinomycetota</taxon>
        <taxon>Actinomycetes</taxon>
        <taxon>Pseudonocardiales</taxon>
        <taxon>Pseudonocardiaceae</taxon>
        <taxon>Solihabitans</taxon>
    </lineage>
</organism>
<keyword evidence="2" id="KW-1185">Reference proteome</keyword>
<proteinExistence type="predicted"/>